<name>A0A6B9V4M1_ARAHY</name>
<gene>
    <name evidence="2" type="ORF">DS421_19g642480</name>
</gene>
<proteinExistence type="predicted"/>
<feature type="region of interest" description="Disordered" evidence="1">
    <location>
        <begin position="1"/>
        <end position="91"/>
    </location>
</feature>
<reference evidence="2 3" key="1">
    <citation type="submission" date="2020-01" db="EMBL/GenBank/DDBJ databases">
        <title>Genome sequence of Arachis hypogaea, cultivar Shitouqi.</title>
        <authorList>
            <person name="Zhuang W."/>
            <person name="Chen H."/>
            <person name="Varshney R."/>
            <person name="Wang D."/>
            <person name="Ming R."/>
        </authorList>
    </citation>
    <scope>NUCLEOTIDE SEQUENCE [LARGE SCALE GENOMIC DNA]</scope>
    <source>
        <tissue evidence="2">Young leaf</tissue>
    </source>
</reference>
<protein>
    <submittedName>
        <fullName evidence="2">Uncharacterized protein</fullName>
    </submittedName>
</protein>
<accession>A0A6B9V4M1</accession>
<feature type="compositionally biased region" description="Basic and acidic residues" evidence="1">
    <location>
        <begin position="46"/>
        <end position="63"/>
    </location>
</feature>
<dbReference type="AlphaFoldDB" id="A0A6B9V4M1"/>
<sequence>MERKKETERKERREVRGEGCGKKERKGEKREAVRRVSLPPSPPLSRGEEREICERAAREERGGDLAVAPSMDEAEERDPRGREDNDLSSRRAQSPLMLSALSSPEPSPDPPLLKFLAAPLRRWRSTPPLPPPLCSSLLPPSRTAAAIAPLIAVARSAVVRASVRVLPPENTSAATEICRRRRCRSSSRRRRSRWLPELSPNRFSDRRCFIFLVRVVL</sequence>
<evidence type="ECO:0000256" key="1">
    <source>
        <dbReference type="SAM" id="MobiDB-lite"/>
    </source>
</evidence>
<feature type="compositionally biased region" description="Basic and acidic residues" evidence="1">
    <location>
        <begin position="77"/>
        <end position="89"/>
    </location>
</feature>
<organism evidence="2 3">
    <name type="scientific">Arachis hypogaea</name>
    <name type="common">Peanut</name>
    <dbReference type="NCBI Taxonomy" id="3818"/>
    <lineage>
        <taxon>Eukaryota</taxon>
        <taxon>Viridiplantae</taxon>
        <taxon>Streptophyta</taxon>
        <taxon>Embryophyta</taxon>
        <taxon>Tracheophyta</taxon>
        <taxon>Spermatophyta</taxon>
        <taxon>Magnoliopsida</taxon>
        <taxon>eudicotyledons</taxon>
        <taxon>Gunneridae</taxon>
        <taxon>Pentapetalae</taxon>
        <taxon>rosids</taxon>
        <taxon>fabids</taxon>
        <taxon>Fabales</taxon>
        <taxon>Fabaceae</taxon>
        <taxon>Papilionoideae</taxon>
        <taxon>50 kb inversion clade</taxon>
        <taxon>dalbergioids sensu lato</taxon>
        <taxon>Dalbergieae</taxon>
        <taxon>Pterocarpus clade</taxon>
        <taxon>Arachis</taxon>
    </lineage>
</organism>
<feature type="compositionally biased region" description="Basic and acidic residues" evidence="1">
    <location>
        <begin position="1"/>
        <end position="34"/>
    </location>
</feature>
<dbReference type="Proteomes" id="UP000464620">
    <property type="component" value="Chromosome B09"/>
</dbReference>
<evidence type="ECO:0000313" key="3">
    <source>
        <dbReference type="Proteomes" id="UP000464620"/>
    </source>
</evidence>
<evidence type="ECO:0000313" key="2">
    <source>
        <dbReference type="EMBL" id="QHN76279.1"/>
    </source>
</evidence>
<dbReference type="EMBL" id="CP031001">
    <property type="protein sequence ID" value="QHN76279.1"/>
    <property type="molecule type" value="Genomic_DNA"/>
</dbReference>